<dbReference type="Pfam" id="PF11807">
    <property type="entry name" value="UstYa"/>
    <property type="match status" value="1"/>
</dbReference>
<comment type="pathway">
    <text evidence="1">Mycotoxin biosynthesis.</text>
</comment>
<evidence type="ECO:0000313" key="4">
    <source>
        <dbReference type="EMBL" id="KAK7018422.1"/>
    </source>
</evidence>
<keyword evidence="3" id="KW-0472">Membrane</keyword>
<evidence type="ECO:0000256" key="3">
    <source>
        <dbReference type="SAM" id="Phobius"/>
    </source>
</evidence>
<evidence type="ECO:0000313" key="5">
    <source>
        <dbReference type="Proteomes" id="UP001362999"/>
    </source>
</evidence>
<protein>
    <recommendedName>
        <fullName evidence="6">Cyclochlorotine biosynthesis protein O</fullName>
    </recommendedName>
</protein>
<dbReference type="EMBL" id="JAWWNJ010000046">
    <property type="protein sequence ID" value="KAK7018422.1"/>
    <property type="molecule type" value="Genomic_DNA"/>
</dbReference>
<dbReference type="Proteomes" id="UP001362999">
    <property type="component" value="Unassembled WGS sequence"/>
</dbReference>
<dbReference type="AlphaFoldDB" id="A0AAW0AY11"/>
<dbReference type="InterPro" id="IPR021765">
    <property type="entry name" value="UstYa-like"/>
</dbReference>
<dbReference type="GO" id="GO:0043386">
    <property type="term" value="P:mycotoxin biosynthetic process"/>
    <property type="evidence" value="ECO:0007669"/>
    <property type="project" value="InterPro"/>
</dbReference>
<gene>
    <name evidence="4" type="ORF">R3P38DRAFT_2982688</name>
</gene>
<evidence type="ECO:0000256" key="2">
    <source>
        <dbReference type="ARBA" id="ARBA00035112"/>
    </source>
</evidence>
<dbReference type="PANTHER" id="PTHR33365">
    <property type="entry name" value="YALI0B05434P"/>
    <property type="match status" value="1"/>
</dbReference>
<accession>A0AAW0AY11</accession>
<keyword evidence="5" id="KW-1185">Reference proteome</keyword>
<name>A0AAW0AY11_9AGAR</name>
<organism evidence="4 5">
    <name type="scientific">Favolaschia claudopus</name>
    <dbReference type="NCBI Taxonomy" id="2862362"/>
    <lineage>
        <taxon>Eukaryota</taxon>
        <taxon>Fungi</taxon>
        <taxon>Dikarya</taxon>
        <taxon>Basidiomycota</taxon>
        <taxon>Agaricomycotina</taxon>
        <taxon>Agaricomycetes</taxon>
        <taxon>Agaricomycetidae</taxon>
        <taxon>Agaricales</taxon>
        <taxon>Marasmiineae</taxon>
        <taxon>Mycenaceae</taxon>
        <taxon>Favolaschia</taxon>
    </lineage>
</organism>
<dbReference type="PANTHER" id="PTHR33365:SF4">
    <property type="entry name" value="CYCLOCHLOROTINE BIOSYNTHESIS PROTEIN O"/>
    <property type="match status" value="1"/>
</dbReference>
<comment type="caution">
    <text evidence="4">The sequence shown here is derived from an EMBL/GenBank/DDBJ whole genome shotgun (WGS) entry which is preliminary data.</text>
</comment>
<reference evidence="4 5" key="1">
    <citation type="journal article" date="2024" name="J Genomics">
        <title>Draft genome sequencing and assembly of Favolaschia claudopus CIRM-BRFM 2984 isolated from oak limbs.</title>
        <authorList>
            <person name="Navarro D."/>
            <person name="Drula E."/>
            <person name="Chaduli D."/>
            <person name="Cazenave R."/>
            <person name="Ahrendt S."/>
            <person name="Wang J."/>
            <person name="Lipzen A."/>
            <person name="Daum C."/>
            <person name="Barry K."/>
            <person name="Grigoriev I.V."/>
            <person name="Favel A."/>
            <person name="Rosso M.N."/>
            <person name="Martin F."/>
        </authorList>
    </citation>
    <scope>NUCLEOTIDE SEQUENCE [LARGE SCALE GENOMIC DNA]</scope>
    <source>
        <strain evidence="4 5">CIRM-BRFM 2984</strain>
    </source>
</reference>
<comment type="similarity">
    <text evidence="2">Belongs to the ustYa family.</text>
</comment>
<keyword evidence="3" id="KW-1133">Transmembrane helix</keyword>
<sequence>MSKPSRDYSLLPTDDEGYEKKRGSALLKLPLSAILLVSLLCNIFLVLCYWISPPTQQALPETVYSPAMQAIEYMPVKFHRGLEDDIPIYERPPSAEVDEAWEQLYEYAASRVTKSEVGPMLNATWPILDEPGNYVIALDVFHQLHCLDMLRQRIHPGHNYPRMSTKHLRHCIGAIRQSLMCHADITPIVWQWSPRYQEAEQRDDVVHTCRDFDRIKAWAKERSMGSLPDLTVYLEG</sequence>
<proteinExistence type="inferred from homology"/>
<keyword evidence="3" id="KW-0812">Transmembrane</keyword>
<evidence type="ECO:0000256" key="1">
    <source>
        <dbReference type="ARBA" id="ARBA00004685"/>
    </source>
</evidence>
<evidence type="ECO:0008006" key="6">
    <source>
        <dbReference type="Google" id="ProtNLM"/>
    </source>
</evidence>
<feature type="transmembrane region" description="Helical" evidence="3">
    <location>
        <begin position="29"/>
        <end position="52"/>
    </location>
</feature>